<dbReference type="InterPro" id="IPR002885">
    <property type="entry name" value="PPR_rpt"/>
</dbReference>
<evidence type="ECO:0000256" key="3">
    <source>
        <dbReference type="PROSITE-ProRule" id="PRU00708"/>
    </source>
</evidence>
<dbReference type="Proteomes" id="UP001386955">
    <property type="component" value="Unassembled WGS sequence"/>
</dbReference>
<feature type="repeat" description="PPR" evidence="3">
    <location>
        <begin position="61"/>
        <end position="95"/>
    </location>
</feature>
<proteinExistence type="inferred from homology"/>
<feature type="repeat" description="PPR" evidence="3">
    <location>
        <begin position="96"/>
        <end position="130"/>
    </location>
</feature>
<comment type="caution">
    <text evidence="4">The sequence shown here is derived from an EMBL/GenBank/DDBJ whole genome shotgun (WGS) entry which is preliminary data.</text>
</comment>
<sequence>MIVLNYLASGSAAAKDSTRSVDDNGNGGDIWCYGAHGLAKGKVYEAIKILHDMEGLGIKPNAIICNSIMLGLCKAQLTSRAINYLAYMVAKGCKPTKVTYTIVIEGIAYERLVEEALEFLNELCSRGFMKKSST</sequence>
<protein>
    <recommendedName>
        <fullName evidence="6">Pentatricopeptide repeat-containing protein</fullName>
    </recommendedName>
</protein>
<dbReference type="PANTHER" id="PTHR46128:SF211">
    <property type="entry name" value="PENTACOTRIPEPTIDE-REPEAT REGION OF PRORP DOMAIN-CONTAINING PROTEIN"/>
    <property type="match status" value="1"/>
</dbReference>
<dbReference type="InterPro" id="IPR011990">
    <property type="entry name" value="TPR-like_helical_dom_sf"/>
</dbReference>
<evidence type="ECO:0000313" key="5">
    <source>
        <dbReference type="Proteomes" id="UP001386955"/>
    </source>
</evidence>
<reference evidence="4 5" key="1">
    <citation type="submission" date="2024-01" db="EMBL/GenBank/DDBJ databases">
        <title>The genomes of 5 underutilized Papilionoideae crops provide insights into root nodulation and disease resistanc.</title>
        <authorList>
            <person name="Jiang F."/>
        </authorList>
    </citation>
    <scope>NUCLEOTIDE SEQUENCE [LARGE SCALE GENOMIC DNA]</scope>
    <source>
        <strain evidence="4">DUOXIRENSHENG_FW03</strain>
        <tissue evidence="4">Leaves</tissue>
    </source>
</reference>
<gene>
    <name evidence="4" type="ORF">VNO78_09426</name>
</gene>
<comment type="similarity">
    <text evidence="1">Belongs to the PPR family. P subfamily.</text>
</comment>
<evidence type="ECO:0000256" key="2">
    <source>
        <dbReference type="ARBA" id="ARBA00022737"/>
    </source>
</evidence>
<accession>A0AAN9SX09</accession>
<dbReference type="EMBL" id="JAYMYS010000002">
    <property type="protein sequence ID" value="KAK7407475.1"/>
    <property type="molecule type" value="Genomic_DNA"/>
</dbReference>
<keyword evidence="5" id="KW-1185">Reference proteome</keyword>
<evidence type="ECO:0008006" key="6">
    <source>
        <dbReference type="Google" id="ProtNLM"/>
    </source>
</evidence>
<dbReference type="AlphaFoldDB" id="A0AAN9SX09"/>
<organism evidence="4 5">
    <name type="scientific">Psophocarpus tetragonolobus</name>
    <name type="common">Winged bean</name>
    <name type="synonym">Dolichos tetragonolobus</name>
    <dbReference type="NCBI Taxonomy" id="3891"/>
    <lineage>
        <taxon>Eukaryota</taxon>
        <taxon>Viridiplantae</taxon>
        <taxon>Streptophyta</taxon>
        <taxon>Embryophyta</taxon>
        <taxon>Tracheophyta</taxon>
        <taxon>Spermatophyta</taxon>
        <taxon>Magnoliopsida</taxon>
        <taxon>eudicotyledons</taxon>
        <taxon>Gunneridae</taxon>
        <taxon>Pentapetalae</taxon>
        <taxon>rosids</taxon>
        <taxon>fabids</taxon>
        <taxon>Fabales</taxon>
        <taxon>Fabaceae</taxon>
        <taxon>Papilionoideae</taxon>
        <taxon>50 kb inversion clade</taxon>
        <taxon>NPAAA clade</taxon>
        <taxon>indigoferoid/millettioid clade</taxon>
        <taxon>Phaseoleae</taxon>
        <taxon>Psophocarpus</taxon>
    </lineage>
</organism>
<keyword evidence="2" id="KW-0677">Repeat</keyword>
<dbReference type="InterPro" id="IPR050872">
    <property type="entry name" value="PPR_P_subfamily"/>
</dbReference>
<evidence type="ECO:0000313" key="4">
    <source>
        <dbReference type="EMBL" id="KAK7407475.1"/>
    </source>
</evidence>
<evidence type="ECO:0000256" key="1">
    <source>
        <dbReference type="ARBA" id="ARBA00007626"/>
    </source>
</evidence>
<dbReference type="Gene3D" id="1.25.40.10">
    <property type="entry name" value="Tetratricopeptide repeat domain"/>
    <property type="match status" value="1"/>
</dbReference>
<dbReference type="PANTHER" id="PTHR46128">
    <property type="entry name" value="MITOCHONDRIAL GROUP I INTRON SPLICING FACTOR CCM1"/>
    <property type="match status" value="1"/>
</dbReference>
<dbReference type="NCBIfam" id="TIGR00756">
    <property type="entry name" value="PPR"/>
    <property type="match status" value="2"/>
</dbReference>
<name>A0AAN9SX09_PSOTE</name>
<dbReference type="Pfam" id="PF13041">
    <property type="entry name" value="PPR_2"/>
    <property type="match status" value="1"/>
</dbReference>
<dbReference type="PROSITE" id="PS51375">
    <property type="entry name" value="PPR"/>
    <property type="match status" value="2"/>
</dbReference>
<dbReference type="Pfam" id="PF01535">
    <property type="entry name" value="PPR"/>
    <property type="match status" value="1"/>
</dbReference>